<dbReference type="GO" id="GO:0005524">
    <property type="term" value="F:ATP binding"/>
    <property type="evidence" value="ECO:0007669"/>
    <property type="project" value="UniProtKB-KW"/>
</dbReference>
<protein>
    <recommendedName>
        <fullName evidence="7">Uncharacterized AAA domain-containing protein ycf46</fullName>
    </recommendedName>
</protein>
<dbReference type="InterPro" id="IPR027417">
    <property type="entry name" value="P-loop_NTPase"/>
</dbReference>
<evidence type="ECO:0000259" key="8">
    <source>
        <dbReference type="SMART" id="SM00382"/>
    </source>
</evidence>
<reference evidence="9" key="2">
    <citation type="submission" date="2019-04" db="EMBL/GenBank/DDBJ databases">
        <authorList>
            <person name="Pasella M."/>
        </authorList>
    </citation>
    <scope>NUCLEOTIDE SEQUENCE</scope>
    <source>
        <strain evidence="9">PD2901_1</strain>
    </source>
</reference>
<dbReference type="GO" id="GO:0016887">
    <property type="term" value="F:ATP hydrolysis activity"/>
    <property type="evidence" value="ECO:0007669"/>
    <property type="project" value="InterPro"/>
</dbReference>
<dbReference type="Gene3D" id="3.40.50.300">
    <property type="entry name" value="P-loop containing nucleotide triphosphate hydrolases"/>
    <property type="match status" value="1"/>
</dbReference>
<dbReference type="SMART" id="SM00382">
    <property type="entry name" value="AAA"/>
    <property type="match status" value="1"/>
</dbReference>
<comment type="subcellular location">
    <subcellularLocation>
        <location evidence="1">Plastid</location>
        <location evidence="1">Chloroplast</location>
    </subcellularLocation>
</comment>
<keyword evidence="4" id="KW-0547">Nucleotide-binding</keyword>
<dbReference type="PANTHER" id="PTHR42960:SF1">
    <property type="entry name" value="YCF46 PROTEIN"/>
    <property type="match status" value="1"/>
</dbReference>
<evidence type="ECO:0000256" key="3">
    <source>
        <dbReference type="ARBA" id="ARBA00022640"/>
    </source>
</evidence>
<keyword evidence="3 9" id="KW-0934">Plastid</keyword>
<keyword evidence="2" id="KW-0150">Chloroplast</keyword>
<dbReference type="Pfam" id="PF00004">
    <property type="entry name" value="AAA"/>
    <property type="match status" value="1"/>
</dbReference>
<evidence type="ECO:0000256" key="6">
    <source>
        <dbReference type="ARBA" id="ARBA00038088"/>
    </source>
</evidence>
<geneLocation type="plastid" evidence="9"/>
<feature type="domain" description="AAA+ ATPase" evidence="8">
    <location>
        <begin position="1"/>
        <end position="136"/>
    </location>
</feature>
<evidence type="ECO:0000313" key="9">
    <source>
        <dbReference type="EMBL" id="QCI07496.1"/>
    </source>
</evidence>
<dbReference type="SUPFAM" id="SSF52540">
    <property type="entry name" value="P-loop containing nucleoside triphosphate hydrolases"/>
    <property type="match status" value="1"/>
</dbReference>
<comment type="similarity">
    <text evidence="6">Belongs to the AAA ATPase family. Highly divergent.</text>
</comment>
<organism evidence="9">
    <name type="scientific">Malaconema sp</name>
    <dbReference type="NCBI Taxonomy" id="2575621"/>
    <lineage>
        <taxon>Eukaryota</taxon>
        <taxon>Rhodophyta</taxon>
        <taxon>Florideophyceae</taxon>
        <taxon>Rhodymeniophycidae</taxon>
        <taxon>Ceramiales</taxon>
        <taxon>Sarcomeniaceae</taxon>
        <taxon>Malaconema</taxon>
    </lineage>
</organism>
<sequence>MPKGILLVGIQGTGKSLSAKAIASEWKLPLLKLDISKIFSGILGESETKITRMIHICEQISPCILWIDEIDKIFTKNQYNYDGGTSNRVNNIFLSWLSERKNKIFIIATANNINHLPNEMLRKGRFDEIFFVNLPNFEERLHTFKIHLNKVRPLSWYKYNLYYLSQISKNFSGAEIEQIINEAMCNAFYHNREFTTKDIVYSIETTIPLYSMNELHNLKLQKLVKSGKIRIA</sequence>
<dbReference type="InterPro" id="IPR003593">
    <property type="entry name" value="AAA+_ATPase"/>
</dbReference>
<evidence type="ECO:0000256" key="5">
    <source>
        <dbReference type="ARBA" id="ARBA00022840"/>
    </source>
</evidence>
<dbReference type="InterPro" id="IPR052381">
    <property type="entry name" value="AAA_domain_protein"/>
</dbReference>
<evidence type="ECO:0000256" key="1">
    <source>
        <dbReference type="ARBA" id="ARBA00004229"/>
    </source>
</evidence>
<evidence type="ECO:0000256" key="2">
    <source>
        <dbReference type="ARBA" id="ARBA00022528"/>
    </source>
</evidence>
<dbReference type="Gene3D" id="1.10.8.60">
    <property type="match status" value="1"/>
</dbReference>
<reference evidence="9" key="1">
    <citation type="journal article" date="2019" name="Mol. Phylogenet. Evol.">
        <title>Morphological evolution and classification of the red algal order Ceramiales inferred using plastid phylogenomics.</title>
        <authorList>
            <person name="Diaz-Tapia P."/>
            <person name="Pasella M.M."/>
            <person name="Verbruggen H."/>
            <person name="Maggs C.A."/>
        </authorList>
    </citation>
    <scope>NUCLEOTIDE SEQUENCE</scope>
    <source>
        <strain evidence="9">PD2901_1</strain>
    </source>
</reference>
<gene>
    <name evidence="9" type="primary">ycf46</name>
</gene>
<dbReference type="GO" id="GO:0009507">
    <property type="term" value="C:chloroplast"/>
    <property type="evidence" value="ECO:0007669"/>
    <property type="project" value="UniProtKB-SubCell"/>
</dbReference>
<evidence type="ECO:0000256" key="4">
    <source>
        <dbReference type="ARBA" id="ARBA00022741"/>
    </source>
</evidence>
<proteinExistence type="inferred from homology"/>
<keyword evidence="5" id="KW-0067">ATP-binding</keyword>
<dbReference type="AlphaFoldDB" id="A0A4D6WVP0"/>
<name>A0A4D6WVP0_9FLOR</name>
<dbReference type="InterPro" id="IPR003959">
    <property type="entry name" value="ATPase_AAA_core"/>
</dbReference>
<evidence type="ECO:0000256" key="7">
    <source>
        <dbReference type="ARBA" id="ARBA00040480"/>
    </source>
</evidence>
<dbReference type="EMBL" id="MK814682">
    <property type="protein sequence ID" value="QCI07496.1"/>
    <property type="molecule type" value="Genomic_DNA"/>
</dbReference>
<accession>A0A4D6WVP0</accession>
<dbReference type="PANTHER" id="PTHR42960">
    <property type="entry name" value="YCF46 PROTEIN"/>
    <property type="match status" value="1"/>
</dbReference>